<dbReference type="RefSeq" id="WP_055265418.1">
    <property type="nucleotide sequence ID" value="NZ_CABIXQ010000009.1"/>
</dbReference>
<sequence length="77" mass="9171">MNNIIFKKERFDGNFNGTTPPIDGEYFTIKRGYKLRPSTLRRLHEIKAGHSDINIYMNTIIDNAINHYYEDVFLKKY</sequence>
<name>A0A174F6N1_9CLOT</name>
<dbReference type="EMBL" id="CYZX01000009">
    <property type="protein sequence ID" value="CUO45321.1"/>
    <property type="molecule type" value="Genomic_DNA"/>
</dbReference>
<gene>
    <name evidence="1" type="ORF">ERS852471_01595</name>
</gene>
<organism evidence="1 2">
    <name type="scientific">Clostridium disporicum</name>
    <dbReference type="NCBI Taxonomy" id="84024"/>
    <lineage>
        <taxon>Bacteria</taxon>
        <taxon>Bacillati</taxon>
        <taxon>Bacillota</taxon>
        <taxon>Clostridia</taxon>
        <taxon>Eubacteriales</taxon>
        <taxon>Clostridiaceae</taxon>
        <taxon>Clostridium</taxon>
    </lineage>
</organism>
<dbReference type="OrthoDB" id="1917471at2"/>
<accession>A0A174F6N1</accession>
<proteinExistence type="predicted"/>
<evidence type="ECO:0000313" key="1">
    <source>
        <dbReference type="EMBL" id="CUO45321.1"/>
    </source>
</evidence>
<evidence type="ECO:0000313" key="2">
    <source>
        <dbReference type="Proteomes" id="UP000095594"/>
    </source>
</evidence>
<protein>
    <submittedName>
        <fullName evidence="1">Uncharacterized protein</fullName>
    </submittedName>
</protein>
<dbReference type="Proteomes" id="UP000095594">
    <property type="component" value="Unassembled WGS sequence"/>
</dbReference>
<dbReference type="AlphaFoldDB" id="A0A174F6N1"/>
<reference evidence="1 2" key="1">
    <citation type="submission" date="2015-09" db="EMBL/GenBank/DDBJ databases">
        <authorList>
            <consortium name="Pathogen Informatics"/>
        </authorList>
    </citation>
    <scope>NUCLEOTIDE SEQUENCE [LARGE SCALE GENOMIC DNA]</scope>
    <source>
        <strain evidence="1 2">2789STDY5834856</strain>
    </source>
</reference>